<proteinExistence type="predicted"/>
<evidence type="ECO:0000256" key="1">
    <source>
        <dbReference type="ARBA" id="ARBA00022441"/>
    </source>
</evidence>
<dbReference type="AlphaFoldDB" id="A0A8J5JV28"/>
<gene>
    <name evidence="4" type="primary">Klhl17-L2</name>
    <name evidence="4" type="ORF">Hamer_G005072</name>
</gene>
<feature type="domain" description="BACK" evidence="3">
    <location>
        <begin position="30"/>
        <end position="129"/>
    </location>
</feature>
<dbReference type="InterPro" id="IPR006652">
    <property type="entry name" value="Kelch_1"/>
</dbReference>
<keyword evidence="5" id="KW-1185">Reference proteome</keyword>
<dbReference type="PANTHER" id="PTHR24412">
    <property type="entry name" value="KELCH PROTEIN"/>
    <property type="match status" value="1"/>
</dbReference>
<dbReference type="FunFam" id="1.25.40.420:FF:000001">
    <property type="entry name" value="Kelch-like family member 12"/>
    <property type="match status" value="1"/>
</dbReference>
<organism evidence="4 5">
    <name type="scientific">Homarus americanus</name>
    <name type="common">American lobster</name>
    <dbReference type="NCBI Taxonomy" id="6706"/>
    <lineage>
        <taxon>Eukaryota</taxon>
        <taxon>Metazoa</taxon>
        <taxon>Ecdysozoa</taxon>
        <taxon>Arthropoda</taxon>
        <taxon>Crustacea</taxon>
        <taxon>Multicrustacea</taxon>
        <taxon>Malacostraca</taxon>
        <taxon>Eumalacostraca</taxon>
        <taxon>Eucarida</taxon>
        <taxon>Decapoda</taxon>
        <taxon>Pleocyemata</taxon>
        <taxon>Astacidea</taxon>
        <taxon>Nephropoidea</taxon>
        <taxon>Nephropidae</taxon>
        <taxon>Homarus</taxon>
    </lineage>
</organism>
<dbReference type="Pfam" id="PF01344">
    <property type="entry name" value="Kelch_1"/>
    <property type="match status" value="5"/>
</dbReference>
<dbReference type="GO" id="GO:0016567">
    <property type="term" value="P:protein ubiquitination"/>
    <property type="evidence" value="ECO:0007669"/>
    <property type="project" value="UniProtKB-UniPathway"/>
</dbReference>
<dbReference type="Gene3D" id="1.25.40.420">
    <property type="match status" value="1"/>
</dbReference>
<dbReference type="Pfam" id="PF07707">
    <property type="entry name" value="BACK"/>
    <property type="match status" value="1"/>
</dbReference>
<sequence length="449" mass="49594">VAPGVKFAADGEREGGVLQVPHEATPPLKLPRHQKFCSCGELHTRSHRFALQNFPEVCGTEEFLLLPFKQVEELIASAQLNVPCEEKVFTAVISWVKHDLPEREKLVPELLKHVRLPLLSRDFLTSNVDAEPLVRENSSCHHLLLEALKYHLLPEQRATLTSPRTQERQPEGVKPYLFACGGGSLFAIHSEVESRAGVTSLGRYLYVMGGYDGACDLSSAEMYNPALNKWLNITSMGTKRSCLGIGTTNGLIYCVGGYDGASCLSSVERYDPLTGCWTSCPAMATRRRYCRVALLDNCIYALGGFDSTNYQCTVERLDPRVGKWMSVPPMMSRRSSCGAAILGGMLYCIGGNDGTMCMSSAERFNPRRNTWEPITAMHSRRSTHEVVEIDGFLYALGGNDGSSSLNSMERYDSKLNKWVLVTSMLSRRSSVGAAVLDCLQLERGLTKST</sequence>
<keyword evidence="2" id="KW-0677">Repeat</keyword>
<reference evidence="4" key="1">
    <citation type="journal article" date="2021" name="Sci. Adv.">
        <title>The American lobster genome reveals insights on longevity, neural, and immune adaptations.</title>
        <authorList>
            <person name="Polinski J.M."/>
            <person name="Zimin A.V."/>
            <person name="Clark K.F."/>
            <person name="Kohn A.B."/>
            <person name="Sadowski N."/>
            <person name="Timp W."/>
            <person name="Ptitsyn A."/>
            <person name="Khanna P."/>
            <person name="Romanova D.Y."/>
            <person name="Williams P."/>
            <person name="Greenwood S.J."/>
            <person name="Moroz L.L."/>
            <person name="Walt D.R."/>
            <person name="Bodnar A.G."/>
        </authorList>
    </citation>
    <scope>NUCLEOTIDE SEQUENCE</scope>
    <source>
        <strain evidence="4">GMGI-L3</strain>
    </source>
</reference>
<evidence type="ECO:0000259" key="3">
    <source>
        <dbReference type="SMART" id="SM00875"/>
    </source>
</evidence>
<protein>
    <submittedName>
        <fullName evidence="4">Kelch-like protein 17-like 2</fullName>
    </submittedName>
</protein>
<dbReference type="SUPFAM" id="SSF117281">
    <property type="entry name" value="Kelch motif"/>
    <property type="match status" value="1"/>
</dbReference>
<dbReference type="SMART" id="SM00875">
    <property type="entry name" value="BACK"/>
    <property type="match status" value="1"/>
</dbReference>
<dbReference type="UniPathway" id="UPA00143"/>
<dbReference type="SMART" id="SM00612">
    <property type="entry name" value="Kelch"/>
    <property type="match status" value="5"/>
</dbReference>
<dbReference type="Proteomes" id="UP000747542">
    <property type="component" value="Unassembled WGS sequence"/>
</dbReference>
<name>A0A8J5JV28_HOMAM</name>
<evidence type="ECO:0000313" key="5">
    <source>
        <dbReference type="Proteomes" id="UP000747542"/>
    </source>
</evidence>
<dbReference type="EMBL" id="JAHLQT010024959">
    <property type="protein sequence ID" value="KAG7164682.1"/>
    <property type="molecule type" value="Genomic_DNA"/>
</dbReference>
<dbReference type="InterPro" id="IPR015915">
    <property type="entry name" value="Kelch-typ_b-propeller"/>
</dbReference>
<dbReference type="InterPro" id="IPR011705">
    <property type="entry name" value="BACK"/>
</dbReference>
<dbReference type="PRINTS" id="PR00501">
    <property type="entry name" value="KELCHREPEAT"/>
</dbReference>
<accession>A0A8J5JV28</accession>
<comment type="caution">
    <text evidence="4">The sequence shown here is derived from an EMBL/GenBank/DDBJ whole genome shotgun (WGS) entry which is preliminary data.</text>
</comment>
<dbReference type="Gene3D" id="2.120.10.80">
    <property type="entry name" value="Kelch-type beta propeller"/>
    <property type="match status" value="2"/>
</dbReference>
<evidence type="ECO:0000256" key="2">
    <source>
        <dbReference type="ARBA" id="ARBA00022737"/>
    </source>
</evidence>
<keyword evidence="1" id="KW-0880">Kelch repeat</keyword>
<evidence type="ECO:0000313" key="4">
    <source>
        <dbReference type="EMBL" id="KAG7164682.1"/>
    </source>
</evidence>
<feature type="non-terminal residue" evidence="4">
    <location>
        <position position="1"/>
    </location>
</feature>
<dbReference type="PANTHER" id="PTHR24412:SF475">
    <property type="entry name" value="KELCH-LIKE PROTEIN 17"/>
    <property type="match status" value="1"/>
</dbReference>